<comment type="cofactor">
    <cofactor evidence="1">
        <name>Zn(2+)</name>
        <dbReference type="ChEBI" id="CHEBI:29105"/>
    </cofactor>
</comment>
<evidence type="ECO:0000313" key="7">
    <source>
        <dbReference type="EMBL" id="OCL03003.1"/>
    </source>
</evidence>
<evidence type="ECO:0000256" key="5">
    <source>
        <dbReference type="ARBA" id="ARBA00022833"/>
    </source>
</evidence>
<reference evidence="7 8" key="1">
    <citation type="journal article" date="2016" name="Nat. Commun.">
        <title>Ectomycorrhizal ecology is imprinted in the genome of the dominant symbiotic fungus Cenococcum geophilum.</title>
        <authorList>
            <consortium name="DOE Joint Genome Institute"/>
            <person name="Peter M."/>
            <person name="Kohler A."/>
            <person name="Ohm R.A."/>
            <person name="Kuo A."/>
            <person name="Krutzmann J."/>
            <person name="Morin E."/>
            <person name="Arend M."/>
            <person name="Barry K.W."/>
            <person name="Binder M."/>
            <person name="Choi C."/>
            <person name="Clum A."/>
            <person name="Copeland A."/>
            <person name="Grisel N."/>
            <person name="Haridas S."/>
            <person name="Kipfer T."/>
            <person name="LaButti K."/>
            <person name="Lindquist E."/>
            <person name="Lipzen A."/>
            <person name="Maire R."/>
            <person name="Meier B."/>
            <person name="Mihaltcheva S."/>
            <person name="Molinier V."/>
            <person name="Murat C."/>
            <person name="Poggeler S."/>
            <person name="Quandt C.A."/>
            <person name="Sperisen C."/>
            <person name="Tritt A."/>
            <person name="Tisserant E."/>
            <person name="Crous P.W."/>
            <person name="Henrissat B."/>
            <person name="Nehls U."/>
            <person name="Egli S."/>
            <person name="Spatafora J.W."/>
            <person name="Grigoriev I.V."/>
            <person name="Martin F.M."/>
        </authorList>
    </citation>
    <scope>NUCLEOTIDE SEQUENCE [LARGE SCALE GENOMIC DNA]</scope>
    <source>
        <strain evidence="7 8">CBS 207.34</strain>
    </source>
</reference>
<dbReference type="OrthoDB" id="2365600at2759"/>
<protein>
    <submittedName>
        <fullName evidence="7">Uncharacterized protein</fullName>
    </submittedName>
</protein>
<gene>
    <name evidence="7" type="ORF">AOQ84DRAFT_163009</name>
</gene>
<keyword evidence="4" id="KW-0378">Hydrolase</keyword>
<evidence type="ECO:0000256" key="2">
    <source>
        <dbReference type="ARBA" id="ARBA00022670"/>
    </source>
</evidence>
<dbReference type="Proteomes" id="UP000250140">
    <property type="component" value="Unassembled WGS sequence"/>
</dbReference>
<dbReference type="GO" id="GO:0006508">
    <property type="term" value="P:proteolysis"/>
    <property type="evidence" value="ECO:0007669"/>
    <property type="project" value="UniProtKB-KW"/>
</dbReference>
<dbReference type="PANTHER" id="PTHR15910:SF1">
    <property type="entry name" value="ARCHAEMETZINCIN-2"/>
    <property type="match status" value="1"/>
</dbReference>
<name>A0A8E2JMW6_9PEZI</name>
<evidence type="ECO:0000256" key="1">
    <source>
        <dbReference type="ARBA" id="ARBA00001947"/>
    </source>
</evidence>
<dbReference type="EMBL" id="KV750832">
    <property type="protein sequence ID" value="OCL03003.1"/>
    <property type="molecule type" value="Genomic_DNA"/>
</dbReference>
<keyword evidence="6" id="KW-0482">Metalloprotease</keyword>
<organism evidence="7 8">
    <name type="scientific">Glonium stellatum</name>
    <dbReference type="NCBI Taxonomy" id="574774"/>
    <lineage>
        <taxon>Eukaryota</taxon>
        <taxon>Fungi</taxon>
        <taxon>Dikarya</taxon>
        <taxon>Ascomycota</taxon>
        <taxon>Pezizomycotina</taxon>
        <taxon>Dothideomycetes</taxon>
        <taxon>Pleosporomycetidae</taxon>
        <taxon>Gloniales</taxon>
        <taxon>Gloniaceae</taxon>
        <taxon>Glonium</taxon>
    </lineage>
</organism>
<keyword evidence="3" id="KW-0479">Metal-binding</keyword>
<evidence type="ECO:0000256" key="6">
    <source>
        <dbReference type="ARBA" id="ARBA00023049"/>
    </source>
</evidence>
<proteinExistence type="predicted"/>
<dbReference type="InterPro" id="IPR012962">
    <property type="entry name" value="Pept_M54_archaemetzincn"/>
</dbReference>
<dbReference type="GO" id="GO:0046872">
    <property type="term" value="F:metal ion binding"/>
    <property type="evidence" value="ECO:0007669"/>
    <property type="project" value="UniProtKB-KW"/>
</dbReference>
<evidence type="ECO:0000313" key="8">
    <source>
        <dbReference type="Proteomes" id="UP000250140"/>
    </source>
</evidence>
<dbReference type="PANTHER" id="PTHR15910">
    <property type="entry name" value="ARCHAEMETZINCIN"/>
    <property type="match status" value="1"/>
</dbReference>
<dbReference type="AlphaFoldDB" id="A0A8E2JMW6"/>
<keyword evidence="2" id="KW-0645">Protease</keyword>
<dbReference type="GO" id="GO:0008237">
    <property type="term" value="F:metallopeptidase activity"/>
    <property type="evidence" value="ECO:0007669"/>
    <property type="project" value="UniProtKB-KW"/>
</dbReference>
<evidence type="ECO:0000256" key="3">
    <source>
        <dbReference type="ARBA" id="ARBA00022723"/>
    </source>
</evidence>
<sequence>MNSLENCEHSSLNISISDHATNAGYKRPTAQQRAAATMRSGGAKAHKFGLQTMEHSRSLGVLPAPLVLPGDELALDPTHPAQSVRSWLRLKDHNEVTDGRRIIYVAMPPDISDEVKPMQLWSQADVSHNDTKLPPPNVRDILDYLAAFFHGLSIKLLPSSQLEFTAWETRSSKPPKKKMKPLIPPFIGLRTSTEIVRIRTRPSVDHILKAQLNLDDLLDAAIRWISQISLH</sequence>
<accession>A0A8E2JMW6</accession>
<keyword evidence="8" id="KW-1185">Reference proteome</keyword>
<evidence type="ECO:0000256" key="4">
    <source>
        <dbReference type="ARBA" id="ARBA00022801"/>
    </source>
</evidence>
<keyword evidence="5" id="KW-0862">Zinc</keyword>